<keyword evidence="3" id="KW-0210">Decarboxylase</keyword>
<dbReference type="SUPFAM" id="SSF53383">
    <property type="entry name" value="PLP-dependent transferases"/>
    <property type="match status" value="1"/>
</dbReference>
<dbReference type="GO" id="GO:0030170">
    <property type="term" value="F:pyridoxal phosphate binding"/>
    <property type="evidence" value="ECO:0007669"/>
    <property type="project" value="InterPro"/>
</dbReference>
<dbReference type="InterPro" id="IPR010977">
    <property type="entry name" value="Aromatic_deC"/>
</dbReference>
<evidence type="ECO:0000256" key="8">
    <source>
        <dbReference type="SAM" id="MobiDB-lite"/>
    </source>
</evidence>
<dbReference type="PANTHER" id="PTHR45677">
    <property type="entry name" value="GLUTAMATE DECARBOXYLASE-RELATED"/>
    <property type="match status" value="1"/>
</dbReference>
<dbReference type="GO" id="GO:0019752">
    <property type="term" value="P:carboxylic acid metabolic process"/>
    <property type="evidence" value="ECO:0007669"/>
    <property type="project" value="InterPro"/>
</dbReference>
<dbReference type="GO" id="GO:0006520">
    <property type="term" value="P:amino acid metabolic process"/>
    <property type="evidence" value="ECO:0007669"/>
    <property type="project" value="InterPro"/>
</dbReference>
<comment type="similarity">
    <text evidence="2 7">Belongs to the group II decarboxylase family.</text>
</comment>
<dbReference type="Pfam" id="PF00282">
    <property type="entry name" value="Pyridoxal_deC"/>
    <property type="match status" value="1"/>
</dbReference>
<reference evidence="9 10" key="1">
    <citation type="submission" date="2016-08" db="EMBL/GenBank/DDBJ databases">
        <title>Genome sequence of Clavibacter michiganensis spp strain CFBP8017.</title>
        <authorList>
            <person name="Thapa S.P."/>
            <person name="Coaker G."/>
            <person name="Jacques M.-A."/>
        </authorList>
    </citation>
    <scope>NUCLEOTIDE SEQUENCE [LARGE SCALE GENOMIC DNA]</scope>
    <source>
        <strain evidence="9">CFBP8017</strain>
    </source>
</reference>
<dbReference type="RefSeq" id="WP_241534772.1">
    <property type="nucleotide sequence ID" value="NZ_MDJY01000013.1"/>
</dbReference>
<feature type="region of interest" description="Disordered" evidence="8">
    <location>
        <begin position="1"/>
        <end position="34"/>
    </location>
</feature>
<dbReference type="Proteomes" id="UP000195011">
    <property type="component" value="Unassembled WGS sequence"/>
</dbReference>
<evidence type="ECO:0000256" key="1">
    <source>
        <dbReference type="ARBA" id="ARBA00001933"/>
    </source>
</evidence>
<dbReference type="GO" id="GO:0005737">
    <property type="term" value="C:cytoplasm"/>
    <property type="evidence" value="ECO:0007669"/>
    <property type="project" value="TreeGrafter"/>
</dbReference>
<evidence type="ECO:0000256" key="7">
    <source>
        <dbReference type="RuleBase" id="RU000382"/>
    </source>
</evidence>
<comment type="cofactor">
    <cofactor evidence="1 6 7">
        <name>pyridoxal 5'-phosphate</name>
        <dbReference type="ChEBI" id="CHEBI:597326"/>
    </cofactor>
</comment>
<dbReference type="InterPro" id="IPR015422">
    <property type="entry name" value="PyrdxlP-dep_Trfase_small"/>
</dbReference>
<dbReference type="InterPro" id="IPR015421">
    <property type="entry name" value="PyrdxlP-dep_Trfase_major"/>
</dbReference>
<evidence type="ECO:0000256" key="3">
    <source>
        <dbReference type="ARBA" id="ARBA00022793"/>
    </source>
</evidence>
<evidence type="ECO:0000313" key="10">
    <source>
        <dbReference type="Proteomes" id="UP000195011"/>
    </source>
</evidence>
<dbReference type="AlphaFoldDB" id="A0A251YV10"/>
<accession>A0A251YV10</accession>
<dbReference type="InterPro" id="IPR002129">
    <property type="entry name" value="PyrdxlP-dep_de-COase"/>
</dbReference>
<comment type="caution">
    <text evidence="9">The sequence shown here is derived from an EMBL/GenBank/DDBJ whole genome shotgun (WGS) entry which is preliminary data.</text>
</comment>
<dbReference type="PRINTS" id="PR00800">
    <property type="entry name" value="YHDCRBOXLASE"/>
</dbReference>
<evidence type="ECO:0000256" key="4">
    <source>
        <dbReference type="ARBA" id="ARBA00022898"/>
    </source>
</evidence>
<gene>
    <name evidence="9" type="primary">ddc</name>
    <name evidence="9" type="ORF">BFL36_02470</name>
</gene>
<feature type="modified residue" description="N6-(pyridoxal phosphate)lysine" evidence="6">
    <location>
        <position position="327"/>
    </location>
</feature>
<dbReference type="InterPro" id="IPR015424">
    <property type="entry name" value="PyrdxlP-dep_Trfase"/>
</dbReference>
<keyword evidence="5 7" id="KW-0456">Lyase</keyword>
<evidence type="ECO:0000256" key="5">
    <source>
        <dbReference type="ARBA" id="ARBA00023239"/>
    </source>
</evidence>
<dbReference type="CDD" id="cd06450">
    <property type="entry name" value="DOPA_deC_like"/>
    <property type="match status" value="1"/>
</dbReference>
<organism evidence="9 10">
    <name type="scientific">Clavibacter michiganensis</name>
    <dbReference type="NCBI Taxonomy" id="28447"/>
    <lineage>
        <taxon>Bacteria</taxon>
        <taxon>Bacillati</taxon>
        <taxon>Actinomycetota</taxon>
        <taxon>Actinomycetes</taxon>
        <taxon>Micrococcales</taxon>
        <taxon>Microbacteriaceae</taxon>
        <taxon>Clavibacter</taxon>
    </lineage>
</organism>
<name>A0A251YV10_9MICO</name>
<dbReference type="PANTHER" id="PTHR45677:SF8">
    <property type="entry name" value="CYSTEINE SULFINIC ACID DECARBOXYLASE"/>
    <property type="match status" value="1"/>
</dbReference>
<dbReference type="Gene3D" id="3.90.1150.10">
    <property type="entry name" value="Aspartate Aminotransferase, domain 1"/>
    <property type="match status" value="1"/>
</dbReference>
<sequence length="543" mass="57692">MSPLPHASLPTASTLVDDRPDTTGPAPDPAAELFSDRSLPGWDAALRDAAAHVRTAARRADGPFTGITPDRLRRSFAGLDLDRPLGGLDDALDELDDLYLRDAVWFHDPSYVAHLNCPILIPAIAGELILSSVNTSMDTWDQSAGATLIERSLIDWTAGRIGLGRDADGVFTSGGSQSNLQALLLARDEAAAVHGLSMADRQRMRILVSEVGHFSVEKSARILGLAPDAVIRVPADDAMRMRVDALERELARCHAAGLLPIAVVATAGTTDFGSVDPLPAIGDVCRREGILMHVDAAYGGGLLTSLAHRHLLDGIEHADSVTVDYHKTFFQPVSSSALIVRDGRTLRHATLHADYLNPADRAHEEIPNQVDKSLQTTRRFDALKLWLTLRTVGADGVGRMLDDVIALADRTWLAMRRDPALEVVVRPEISALVFRYVPAGERHGSAGPGAGIRSDAVNRGIRQAIQDSGRAMVAATRVGGRAHLKLTLLNPATTDAHIREILGMIVTAGDALDAGLGDAAPAHATASASAHAAATATAAEVTR</sequence>
<dbReference type="GO" id="GO:0004058">
    <property type="term" value="F:aromatic-L-amino-acid decarboxylase activity"/>
    <property type="evidence" value="ECO:0007669"/>
    <property type="project" value="UniProtKB-ARBA"/>
</dbReference>
<evidence type="ECO:0000256" key="2">
    <source>
        <dbReference type="ARBA" id="ARBA00009533"/>
    </source>
</evidence>
<evidence type="ECO:0000313" key="9">
    <source>
        <dbReference type="EMBL" id="OUE28080.1"/>
    </source>
</evidence>
<feature type="compositionally biased region" description="Low complexity" evidence="8">
    <location>
        <begin position="22"/>
        <end position="31"/>
    </location>
</feature>
<dbReference type="EMBL" id="MDJY01000013">
    <property type="protein sequence ID" value="OUE28080.1"/>
    <property type="molecule type" value="Genomic_DNA"/>
</dbReference>
<protein>
    <submittedName>
        <fullName evidence="9">L-2,4-diaminobutyrate decarboxylase</fullName>
    </submittedName>
</protein>
<proteinExistence type="inferred from homology"/>
<keyword evidence="4 6" id="KW-0663">Pyridoxal phosphate</keyword>
<dbReference type="Gene3D" id="3.40.640.10">
    <property type="entry name" value="Type I PLP-dependent aspartate aminotransferase-like (Major domain)"/>
    <property type="match status" value="1"/>
</dbReference>
<evidence type="ECO:0000256" key="6">
    <source>
        <dbReference type="PIRSR" id="PIRSR602129-50"/>
    </source>
</evidence>